<evidence type="ECO:0000313" key="1">
    <source>
        <dbReference type="EMBL" id="GGP42901.1"/>
    </source>
</evidence>
<accession>A0A918AIM8</accession>
<dbReference type="AlphaFoldDB" id="A0A918AIM8"/>
<dbReference type="GO" id="GO:0005829">
    <property type="term" value="C:cytosol"/>
    <property type="evidence" value="ECO:0007669"/>
    <property type="project" value="TreeGrafter"/>
</dbReference>
<evidence type="ECO:0000313" key="2">
    <source>
        <dbReference type="Proteomes" id="UP000639606"/>
    </source>
</evidence>
<name>A0A918AIM8_9PSEU</name>
<dbReference type="Pfam" id="PF13450">
    <property type="entry name" value="NAD_binding_8"/>
    <property type="match status" value="1"/>
</dbReference>
<dbReference type="PANTHER" id="PTHR10668:SF103">
    <property type="entry name" value="PYRIDINE NUCLEOTIDE-DISULFIDE OXIDOREDUCTASE DOMAIN-CONTAINING PROTEIN 2"/>
    <property type="match status" value="1"/>
</dbReference>
<dbReference type="SUPFAM" id="SSF51905">
    <property type="entry name" value="FAD/NAD(P)-binding domain"/>
    <property type="match status" value="1"/>
</dbReference>
<dbReference type="RefSeq" id="WP_189222137.1">
    <property type="nucleotide sequence ID" value="NZ_BMRG01000002.1"/>
</dbReference>
<protein>
    <submittedName>
        <fullName evidence="1">Oxidoreductase</fullName>
    </submittedName>
</protein>
<dbReference type="InterPro" id="IPR036188">
    <property type="entry name" value="FAD/NAD-bd_sf"/>
</dbReference>
<reference evidence="1" key="2">
    <citation type="submission" date="2020-09" db="EMBL/GenBank/DDBJ databases">
        <authorList>
            <person name="Sun Q."/>
            <person name="Ohkuma M."/>
        </authorList>
    </citation>
    <scope>NUCLEOTIDE SEQUENCE</scope>
    <source>
        <strain evidence="1">JCM 3313</strain>
    </source>
</reference>
<dbReference type="Gene3D" id="3.50.50.60">
    <property type="entry name" value="FAD/NAD(P)-binding domain"/>
    <property type="match status" value="2"/>
</dbReference>
<keyword evidence="2" id="KW-1185">Reference proteome</keyword>
<comment type="caution">
    <text evidence="1">The sequence shown here is derived from an EMBL/GenBank/DDBJ whole genome shotgun (WGS) entry which is preliminary data.</text>
</comment>
<dbReference type="PANTHER" id="PTHR10668">
    <property type="entry name" value="PHYTOENE DEHYDROGENASE"/>
    <property type="match status" value="1"/>
</dbReference>
<gene>
    <name evidence="1" type="ORF">GCM10010185_13030</name>
</gene>
<reference evidence="1" key="1">
    <citation type="journal article" date="2014" name="Int. J. Syst. Evol. Microbiol.">
        <title>Complete genome sequence of Corynebacterium casei LMG S-19264T (=DSM 44701T), isolated from a smear-ripened cheese.</title>
        <authorList>
            <consortium name="US DOE Joint Genome Institute (JGI-PGF)"/>
            <person name="Walter F."/>
            <person name="Albersmeier A."/>
            <person name="Kalinowski J."/>
            <person name="Ruckert C."/>
        </authorList>
    </citation>
    <scope>NUCLEOTIDE SEQUENCE</scope>
    <source>
        <strain evidence="1">JCM 3313</strain>
    </source>
</reference>
<dbReference type="Proteomes" id="UP000639606">
    <property type="component" value="Unassembled WGS sequence"/>
</dbReference>
<dbReference type="EMBL" id="BMRG01000002">
    <property type="protein sequence ID" value="GGP42901.1"/>
    <property type="molecule type" value="Genomic_DNA"/>
</dbReference>
<sequence length="523" mass="56466">MDSYDVVVVGGGHNALVAAAYLARAGRSVLVLEKLDHVGGAAVSEQVFPGVPARLSRYSYLVSLLPDRVVADLGLRLSLRSRAVASYTPHGRGGLLVERTPGEATAASFRELTGSDAEWRRWRRWYDELADLAGVLAPTLLEPLESRERTRRRVEAAGLARVWEQVFERPLGEALRELFTDDLVRGVAATDGLIGTHTSLDDLRANRCFLYHVIGNGTGEWRVPVGGMGAVTAELTRAAREAGARIVTGAEVSRVDADGVSAEVEFGDRVVGARFVLSGVAPAVLDSLRGKEVRRVAEGSQLKVNMLLRKLPRLRGGIDPRLAFAGTLHLAESYGQLETAYRESAAGRVPSVLPAEMYCHTLTDPSILAPEQARRGWHTLTLFGLHTPAALFERDNDGLREHLVGRYLSALDEHLVEPIEECLAVDADGRPCVEARTPLDLEAELGLPRGNIFHDELAWPFAETRDEVGRWGVETDVANLLLCGSGARRGGAVSGIGGHNAAMAVLSPQPRRQVLPMPPPGSA</sequence>
<proteinExistence type="predicted"/>
<organism evidence="1 2">
    <name type="scientific">Saccharothrix coeruleofusca</name>
    <dbReference type="NCBI Taxonomy" id="33919"/>
    <lineage>
        <taxon>Bacteria</taxon>
        <taxon>Bacillati</taxon>
        <taxon>Actinomycetota</taxon>
        <taxon>Actinomycetes</taxon>
        <taxon>Pseudonocardiales</taxon>
        <taxon>Pseudonocardiaceae</taxon>
        <taxon>Saccharothrix</taxon>
    </lineage>
</organism>